<gene>
    <name evidence="2" type="ORF">PGQ11_003605</name>
</gene>
<evidence type="ECO:0000256" key="1">
    <source>
        <dbReference type="SAM" id="MobiDB-lite"/>
    </source>
</evidence>
<dbReference type="EMBL" id="JAPCWZ010000003">
    <property type="protein sequence ID" value="KAK8873091.1"/>
    <property type="molecule type" value="Genomic_DNA"/>
</dbReference>
<comment type="caution">
    <text evidence="2">The sequence shown here is derived from an EMBL/GenBank/DDBJ whole genome shotgun (WGS) entry which is preliminary data.</text>
</comment>
<feature type="compositionally biased region" description="Basic and acidic residues" evidence="1">
    <location>
        <begin position="365"/>
        <end position="375"/>
    </location>
</feature>
<feature type="region of interest" description="Disordered" evidence="1">
    <location>
        <begin position="72"/>
        <end position="328"/>
    </location>
</feature>
<organism evidence="2 3">
    <name type="scientific">Apiospora arundinis</name>
    <dbReference type="NCBI Taxonomy" id="335852"/>
    <lineage>
        <taxon>Eukaryota</taxon>
        <taxon>Fungi</taxon>
        <taxon>Dikarya</taxon>
        <taxon>Ascomycota</taxon>
        <taxon>Pezizomycotina</taxon>
        <taxon>Sordariomycetes</taxon>
        <taxon>Xylariomycetidae</taxon>
        <taxon>Amphisphaeriales</taxon>
        <taxon>Apiosporaceae</taxon>
        <taxon>Apiospora</taxon>
    </lineage>
</organism>
<reference evidence="2 3" key="1">
    <citation type="journal article" date="2024" name="IMA Fungus">
        <title>Apiospora arundinis, a panoply of carbohydrate-active enzymes and secondary metabolites.</title>
        <authorList>
            <person name="Sorensen T."/>
            <person name="Petersen C."/>
            <person name="Muurmann A.T."/>
            <person name="Christiansen J.V."/>
            <person name="Brundto M.L."/>
            <person name="Overgaard C.K."/>
            <person name="Boysen A.T."/>
            <person name="Wollenberg R.D."/>
            <person name="Larsen T.O."/>
            <person name="Sorensen J.L."/>
            <person name="Nielsen K.L."/>
            <person name="Sondergaard T.E."/>
        </authorList>
    </citation>
    <scope>NUCLEOTIDE SEQUENCE [LARGE SCALE GENOMIC DNA]</scope>
    <source>
        <strain evidence="2 3">AAU 773</strain>
    </source>
</reference>
<evidence type="ECO:0000313" key="3">
    <source>
        <dbReference type="Proteomes" id="UP001390339"/>
    </source>
</evidence>
<evidence type="ECO:0000313" key="2">
    <source>
        <dbReference type="EMBL" id="KAK8873091.1"/>
    </source>
</evidence>
<feature type="region of interest" description="Disordered" evidence="1">
    <location>
        <begin position="349"/>
        <end position="376"/>
    </location>
</feature>
<protein>
    <submittedName>
        <fullName evidence="2">Uncharacterized protein</fullName>
    </submittedName>
</protein>
<feature type="compositionally biased region" description="Pro residues" evidence="1">
    <location>
        <begin position="146"/>
        <end position="167"/>
    </location>
</feature>
<feature type="compositionally biased region" description="Pro residues" evidence="1">
    <location>
        <begin position="242"/>
        <end position="254"/>
    </location>
</feature>
<feature type="compositionally biased region" description="Basic and acidic residues" evidence="1">
    <location>
        <begin position="85"/>
        <end position="100"/>
    </location>
</feature>
<keyword evidence="3" id="KW-1185">Reference proteome</keyword>
<accession>A0ABR2J5M5</accession>
<proteinExistence type="predicted"/>
<feature type="compositionally biased region" description="Basic and acidic residues" evidence="1">
    <location>
        <begin position="298"/>
        <end position="313"/>
    </location>
</feature>
<feature type="compositionally biased region" description="Low complexity" evidence="1">
    <location>
        <begin position="256"/>
        <end position="277"/>
    </location>
</feature>
<feature type="compositionally biased region" description="Basic residues" evidence="1">
    <location>
        <begin position="101"/>
        <end position="119"/>
    </location>
</feature>
<name>A0ABR2J5M5_9PEZI</name>
<sequence length="418" mass="46359">MCIKLSVHHKGCNCLIESLTPCPTFQKKKSGFWNKLFGAYKHEKHCGKVRRSRQNVESACDDCAIKARGLRPHRVGDGANLPQRKVADESFRKERHDSGRRSPRQKRRSSAEKKKRNSGHNRQSAVPTNATAWIPDLYDETKQVPLAPPPEYGRKPAPAPPVCPPRPSNSTRNLTRPSSSASHRHNEKRNSGGTHGRHGKSSKASKAPATSDYSNLENWPLRAPAEPQPALKPGGLRAQGPNGPPPDMPLPPLPKQTRSSTQNTTAASSNTSGQATSYNRPVRQRHVVQTPEITMAMKQKEAFKHPLRREPRHVQRHPPPPLKIRPPLRQPLYQEYLAEQNSELVQRYGGWKPPAQRPTPAVKPKPAEPPRKGKLEAIGIALGLDHSNDSDSDVSFACVDARRIEAGQNANPAVARER</sequence>
<feature type="compositionally biased region" description="Polar residues" evidence="1">
    <location>
        <begin position="168"/>
        <end position="181"/>
    </location>
</feature>
<feature type="compositionally biased region" description="Polar residues" evidence="1">
    <location>
        <begin position="120"/>
        <end position="131"/>
    </location>
</feature>
<dbReference type="Proteomes" id="UP001390339">
    <property type="component" value="Unassembled WGS sequence"/>
</dbReference>